<dbReference type="EMBL" id="SHKY01000001">
    <property type="protein sequence ID" value="RZU49660.1"/>
    <property type="molecule type" value="Genomic_DNA"/>
</dbReference>
<comment type="caution">
    <text evidence="2">The sequence shown here is derived from an EMBL/GenBank/DDBJ whole genome shotgun (WGS) entry which is preliminary data.</text>
</comment>
<dbReference type="Proteomes" id="UP000292564">
    <property type="component" value="Unassembled WGS sequence"/>
</dbReference>
<feature type="domain" description="N-acetyltransferase" evidence="1">
    <location>
        <begin position="229"/>
        <end position="396"/>
    </location>
</feature>
<dbReference type="Gene3D" id="2.30.110.10">
    <property type="entry name" value="Electron Transport, Fmn-binding Protein, Chain A"/>
    <property type="match status" value="1"/>
</dbReference>
<dbReference type="PROSITE" id="PS51186">
    <property type="entry name" value="GNAT"/>
    <property type="match status" value="1"/>
</dbReference>
<dbReference type="AlphaFoldDB" id="A0A4Q7ZFV3"/>
<reference evidence="2 3" key="1">
    <citation type="submission" date="2019-02" db="EMBL/GenBank/DDBJ databases">
        <title>Sequencing the genomes of 1000 actinobacteria strains.</title>
        <authorList>
            <person name="Klenk H.-P."/>
        </authorList>
    </citation>
    <scope>NUCLEOTIDE SEQUENCE [LARGE SCALE GENOMIC DNA]</scope>
    <source>
        <strain evidence="2 3">DSM 45162</strain>
    </source>
</reference>
<dbReference type="PANTHER" id="PTHR43610:SF1">
    <property type="entry name" value="N-ACETYLTRANSFERASE DOMAIN-CONTAINING PROTEIN"/>
    <property type="match status" value="1"/>
</dbReference>
<dbReference type="SUPFAM" id="SSF50475">
    <property type="entry name" value="FMN-binding split barrel"/>
    <property type="match status" value="1"/>
</dbReference>
<dbReference type="SUPFAM" id="SSF55729">
    <property type="entry name" value="Acyl-CoA N-acyltransferases (Nat)"/>
    <property type="match status" value="1"/>
</dbReference>
<name>A0A4Q7ZFV3_9ACTN</name>
<gene>
    <name evidence="2" type="ORF">EV385_1413</name>
</gene>
<evidence type="ECO:0000313" key="2">
    <source>
        <dbReference type="EMBL" id="RZU49660.1"/>
    </source>
</evidence>
<dbReference type="InterPro" id="IPR012349">
    <property type="entry name" value="Split_barrel_FMN-bd"/>
</dbReference>
<dbReference type="InterPro" id="IPR024747">
    <property type="entry name" value="Pyridox_Oxase-rel"/>
</dbReference>
<dbReference type="OrthoDB" id="9795199at2"/>
<evidence type="ECO:0000313" key="3">
    <source>
        <dbReference type="Proteomes" id="UP000292564"/>
    </source>
</evidence>
<dbReference type="GO" id="GO:0016747">
    <property type="term" value="F:acyltransferase activity, transferring groups other than amino-acyl groups"/>
    <property type="evidence" value="ECO:0007669"/>
    <property type="project" value="InterPro"/>
</dbReference>
<dbReference type="RefSeq" id="WP_130508694.1">
    <property type="nucleotide sequence ID" value="NZ_SHKY01000001.1"/>
</dbReference>
<dbReference type="Pfam" id="PF13302">
    <property type="entry name" value="Acetyltransf_3"/>
    <property type="match status" value="1"/>
</dbReference>
<keyword evidence="3" id="KW-1185">Reference proteome</keyword>
<dbReference type="Gene3D" id="3.40.630.30">
    <property type="match status" value="1"/>
</dbReference>
<accession>A0A4Q7ZFV3</accession>
<organism evidence="2 3">
    <name type="scientific">Krasilnikovia cinnamomea</name>
    <dbReference type="NCBI Taxonomy" id="349313"/>
    <lineage>
        <taxon>Bacteria</taxon>
        <taxon>Bacillati</taxon>
        <taxon>Actinomycetota</taxon>
        <taxon>Actinomycetes</taxon>
        <taxon>Micromonosporales</taxon>
        <taxon>Micromonosporaceae</taxon>
        <taxon>Krasilnikovia</taxon>
    </lineage>
</organism>
<sequence>MTGVYAPTPRTTPTRYRDRMRYERSAAHAILDEAYDCAVAFVVDGEPRVLPTLHVRVGDTVYLHGSTGGRLGLAARDGGVPVCLSATLLDGLVLARSQFHHSANYRSVVVIGTARLVDDPAEGAAAMAALVDKIRPGRAADSRPASRRELAQTAVMALPLEEVSVRVRAGGVMDDPADLDLPHWAGVLPLRRVTDAPQPDAGVGAAPPDYLTADRSPWHTAAPLRGTHVVLEPLRPAHVDGLLAALGDDEVWQFLPSVRPRGHAEMASHVAAAAQQQWLGERVTWAQIHPETGEVMGMTSYHDIDPERGAVGIGHTILGKRWWRTGVNTEAKLLLLERAFDVLGAERVFWYTDVRNERSQRAIARLGASRDGVVRRHRLRPDGTWRDSVLFAMTADEWPAAATRLRAKLAEH</sequence>
<proteinExistence type="predicted"/>
<dbReference type="InterPro" id="IPR000182">
    <property type="entry name" value="GNAT_dom"/>
</dbReference>
<dbReference type="Pfam" id="PF12900">
    <property type="entry name" value="Pyridox_ox_2"/>
    <property type="match status" value="1"/>
</dbReference>
<dbReference type="PANTHER" id="PTHR43610">
    <property type="entry name" value="BLL6696 PROTEIN"/>
    <property type="match status" value="1"/>
</dbReference>
<protein>
    <submittedName>
        <fullName evidence="2">Nitroimidazol reductase NimA-like FMN-containing flavoprotein (Pyridoxamine 5'-phosphate oxidase superfamily)</fullName>
    </submittedName>
</protein>
<evidence type="ECO:0000259" key="1">
    <source>
        <dbReference type="PROSITE" id="PS51186"/>
    </source>
</evidence>
<dbReference type="InterPro" id="IPR016181">
    <property type="entry name" value="Acyl_CoA_acyltransferase"/>
</dbReference>